<accession>A0A176VHE5</accession>
<keyword evidence="3" id="KW-1185">Reference proteome</keyword>
<dbReference type="InterPro" id="IPR043502">
    <property type="entry name" value="DNA/RNA_pol_sf"/>
</dbReference>
<name>A0A176VHE5_MARPO</name>
<dbReference type="SUPFAM" id="SSF56672">
    <property type="entry name" value="DNA/RNA polymerases"/>
    <property type="match status" value="1"/>
</dbReference>
<dbReference type="Proteomes" id="UP000077202">
    <property type="component" value="Unassembled WGS sequence"/>
</dbReference>
<reference evidence="2" key="1">
    <citation type="submission" date="2016-03" db="EMBL/GenBank/DDBJ databases">
        <title>Mechanisms controlling the formation of the plant cell surface in tip-growing cells are functionally conserved among land plants.</title>
        <authorList>
            <person name="Honkanen S."/>
            <person name="Jones V.A."/>
            <person name="Morieri G."/>
            <person name="Champion C."/>
            <person name="Hetherington A.J."/>
            <person name="Kelly S."/>
            <person name="Saint-Marcoux D."/>
            <person name="Proust H."/>
            <person name="Prescott H."/>
            <person name="Dolan L."/>
        </authorList>
    </citation>
    <scope>NUCLEOTIDE SEQUENCE [LARGE SCALE GENOMIC DNA]</scope>
    <source>
        <tissue evidence="2">Whole gametophyte</tissue>
    </source>
</reference>
<feature type="domain" description="Reverse transcriptase/retrotransposon-derived protein RNase H-like" evidence="1">
    <location>
        <begin position="5"/>
        <end position="82"/>
    </location>
</feature>
<dbReference type="InterPro" id="IPR041577">
    <property type="entry name" value="RT_RNaseH_2"/>
</dbReference>
<sequence length="148" mass="16724">MNEGEQQKEFKALKAKQTSAPVLQSPDCDKPYHVYIDTLAFAIGVVLSQKDKNKNYLIYFASTQLLAAEKNYTTTKREAFGMCSNGLDAKQRVVFIHKAGPYQIQQGVFFRKVLDDRLCQCLELTEVARVVTASIPKKLADIMPPRIH</sequence>
<dbReference type="PANTHER" id="PTHR34072">
    <property type="entry name" value="ENZYMATIC POLYPROTEIN-RELATED"/>
    <property type="match status" value="1"/>
</dbReference>
<comment type="caution">
    <text evidence="2">The sequence shown here is derived from an EMBL/GenBank/DDBJ whole genome shotgun (WGS) entry which is preliminary data.</text>
</comment>
<organism evidence="2 3">
    <name type="scientific">Marchantia polymorpha subsp. ruderalis</name>
    <dbReference type="NCBI Taxonomy" id="1480154"/>
    <lineage>
        <taxon>Eukaryota</taxon>
        <taxon>Viridiplantae</taxon>
        <taxon>Streptophyta</taxon>
        <taxon>Embryophyta</taxon>
        <taxon>Marchantiophyta</taxon>
        <taxon>Marchantiopsida</taxon>
        <taxon>Marchantiidae</taxon>
        <taxon>Marchantiales</taxon>
        <taxon>Marchantiaceae</taxon>
        <taxon>Marchantia</taxon>
    </lineage>
</organism>
<proteinExistence type="predicted"/>
<evidence type="ECO:0000313" key="3">
    <source>
        <dbReference type="Proteomes" id="UP000077202"/>
    </source>
</evidence>
<dbReference type="EMBL" id="LVLJ01003652">
    <property type="protein sequence ID" value="OAE20290.1"/>
    <property type="molecule type" value="Genomic_DNA"/>
</dbReference>
<dbReference type="Pfam" id="PF17919">
    <property type="entry name" value="RT_RNaseH_2"/>
    <property type="match status" value="1"/>
</dbReference>
<protein>
    <recommendedName>
        <fullName evidence="1">Reverse transcriptase/retrotransposon-derived protein RNase H-like domain-containing protein</fullName>
    </recommendedName>
</protein>
<evidence type="ECO:0000313" key="2">
    <source>
        <dbReference type="EMBL" id="OAE20290.1"/>
    </source>
</evidence>
<dbReference type="AlphaFoldDB" id="A0A176VHE5"/>
<gene>
    <name evidence="2" type="ORF">AXG93_4010s1280</name>
</gene>
<evidence type="ECO:0000259" key="1">
    <source>
        <dbReference type="Pfam" id="PF17919"/>
    </source>
</evidence>